<dbReference type="Proteomes" id="UP000713222">
    <property type="component" value="Unassembled WGS sequence"/>
</dbReference>
<name>A0A964UYW6_9PROT</name>
<proteinExistence type="predicted"/>
<dbReference type="AlphaFoldDB" id="A0A964UYW6"/>
<dbReference type="SUPFAM" id="SSF56300">
    <property type="entry name" value="Metallo-dependent phosphatases"/>
    <property type="match status" value="1"/>
</dbReference>
<reference evidence="2" key="1">
    <citation type="submission" date="2018-10" db="EMBL/GenBank/DDBJ databases">
        <title>Iterative Subtractive Binning of Freshwater Chronoseries Metagenomes Recovers Nearly Complete Genomes from over Four Hundred Novel Species.</title>
        <authorList>
            <person name="Rodriguez-R L.M."/>
            <person name="Tsementzi D."/>
            <person name="Luo C."/>
            <person name="Konstantinidis K.T."/>
        </authorList>
    </citation>
    <scope>NUCLEOTIDE SEQUENCE</scope>
    <source>
        <strain evidence="2">WB7_6_001</strain>
    </source>
</reference>
<gene>
    <name evidence="2" type="ORF">EBV32_04430</name>
</gene>
<feature type="domain" description="DNA binding HTH" evidence="1">
    <location>
        <begin position="10"/>
        <end position="42"/>
    </location>
</feature>
<dbReference type="PRINTS" id="PR01590">
    <property type="entry name" value="HTHFIS"/>
</dbReference>
<dbReference type="InterPro" id="IPR029052">
    <property type="entry name" value="Metallo-depent_PP-like"/>
</dbReference>
<dbReference type="Pfam" id="PF02954">
    <property type="entry name" value="HTH_8"/>
    <property type="match status" value="1"/>
</dbReference>
<evidence type="ECO:0000313" key="3">
    <source>
        <dbReference type="Proteomes" id="UP000713222"/>
    </source>
</evidence>
<sequence>MGGQKVTDDQIMAELRRTDGHRAQAARNLGLSERALLARLQRLRRNGENIPKGFVEPGPDKKDEFVAPSLPDDDIPVEQLVEHMKRRFEQKRKHEEASRLIPVKMNIDGPIGILHFGDPHVDDDGTDIGLLERHALLVRNTPGLFAANVGDTANSWVGRLARLYSEQATSASQAWKLAEWFVGLCPWLYMIGGNHDLWHGAGDPLKWITRSYGAMYRPSECRIELQFTNGAKVRVNARHDFSGSSIWNPAHGPMKALTMGVRDHVAVAGHKHESAYAVLKDPDSSITMHALRVASYKTYDRFAKEKGFRDMTLSPCALTTIDPYLRPTHPDLVKVFWDPEEGVDYLKWKRRNF</sequence>
<accession>A0A964UYW6</accession>
<evidence type="ECO:0000313" key="2">
    <source>
        <dbReference type="EMBL" id="NBN88318.1"/>
    </source>
</evidence>
<protein>
    <recommendedName>
        <fullName evidence="1">DNA binding HTH domain-containing protein</fullName>
    </recommendedName>
</protein>
<comment type="caution">
    <text evidence="2">The sequence shown here is derived from an EMBL/GenBank/DDBJ whole genome shotgun (WGS) entry which is preliminary data.</text>
</comment>
<evidence type="ECO:0000259" key="1">
    <source>
        <dbReference type="Pfam" id="PF02954"/>
    </source>
</evidence>
<dbReference type="GO" id="GO:0043565">
    <property type="term" value="F:sequence-specific DNA binding"/>
    <property type="evidence" value="ECO:0007669"/>
    <property type="project" value="InterPro"/>
</dbReference>
<dbReference type="EMBL" id="RGET01000088">
    <property type="protein sequence ID" value="NBN88318.1"/>
    <property type="molecule type" value="Genomic_DNA"/>
</dbReference>
<organism evidence="2 3">
    <name type="scientific">Candidatus Fonsibacter lacus</name>
    <dbReference type="NCBI Taxonomy" id="2576439"/>
    <lineage>
        <taxon>Bacteria</taxon>
        <taxon>Pseudomonadati</taxon>
        <taxon>Pseudomonadota</taxon>
        <taxon>Alphaproteobacteria</taxon>
        <taxon>Candidatus Pelagibacterales</taxon>
        <taxon>Candidatus Pelagibacterales incertae sedis</taxon>
        <taxon>Candidatus Fonsibacter</taxon>
    </lineage>
</organism>
<dbReference type="InterPro" id="IPR002197">
    <property type="entry name" value="HTH_Fis"/>
</dbReference>